<dbReference type="Proteomes" id="UP000029665">
    <property type="component" value="Unassembled WGS sequence"/>
</dbReference>
<gene>
    <name evidence="4" type="ORF">BN946_scf185008.g109</name>
</gene>
<evidence type="ECO:0000313" key="4">
    <source>
        <dbReference type="EMBL" id="CDO73346.1"/>
    </source>
</evidence>
<feature type="domain" description="DUF4246" evidence="2">
    <location>
        <begin position="98"/>
        <end position="513"/>
    </location>
</feature>
<accession>A0A060SGQ3</accession>
<evidence type="ECO:0000259" key="3">
    <source>
        <dbReference type="Pfam" id="PF21666"/>
    </source>
</evidence>
<dbReference type="AlphaFoldDB" id="A0A060SGQ3"/>
<dbReference type="Pfam" id="PF14033">
    <property type="entry name" value="DUF4246"/>
    <property type="match status" value="1"/>
</dbReference>
<evidence type="ECO:0000313" key="5">
    <source>
        <dbReference type="Proteomes" id="UP000029665"/>
    </source>
</evidence>
<proteinExistence type="predicted"/>
<comment type="caution">
    <text evidence="4">The sequence shown here is derived from an EMBL/GenBank/DDBJ whole genome shotgun (WGS) entry which is preliminary data.</text>
</comment>
<evidence type="ECO:0000256" key="1">
    <source>
        <dbReference type="SAM" id="MobiDB-lite"/>
    </source>
</evidence>
<name>A0A060SGQ3_PYCCI</name>
<dbReference type="HOGENOM" id="CLU_012066_3_2_1"/>
<sequence length="577" mass="66825">MSSTNDMESMEYTFPSPFEFQEREPVSLVELRMRRFSYLIRSKPDWWTKVHDPEIVAKWRQEMIHEDAEVVEELWGGEKRFEHGNGQKLWPRDPISDAQLDYIFDELKYEASRRDEATGIYATSIPAVYETRSLIPGHLKEQLIKAAAVLEDVPEEEKDWHPGSNKQVLDLVHPSLYCLRIGESCILDQADRSAHVLTADEYIKQRPDLMSCSASELSMAYQWLPTDFRVSLTGEVDALGYINNVHPEYHRELKDIVTSLLARFVPLFERVLSDVLSPPRPLAVKPNPGTWYSHVEADDPTSQERDDDDEDDDEAFDRRMDEYLRTKQWPLIPDPEPFTPPSEEGRIELNLKGRTLQVIFKLANIVLTPENPRYEGGAWHVEGMANERIVATGIYYYACDNITPSDLDFRQTVGKDNFGADMDYQNGDYKGWIAAYGLGPNLALSQVLWCIRAEEDKCVAFPNVYQHHVDGFQLEDPSRPGYRKILAFFLVDPFVRIHSTTDIPPQQRDWYADALAQVPIFQKLPKEIFDMILERVEGTLNRAGAEDHREYLMEERSAFIMEHNEQVFEMEFSMCEH</sequence>
<feature type="compositionally biased region" description="Acidic residues" evidence="1">
    <location>
        <begin position="298"/>
        <end position="313"/>
    </location>
</feature>
<dbReference type="InterPro" id="IPR025340">
    <property type="entry name" value="DUF4246"/>
</dbReference>
<dbReference type="OrthoDB" id="415532at2759"/>
<dbReference type="PANTHER" id="PTHR33119">
    <property type="entry name" value="IFI3P"/>
    <property type="match status" value="1"/>
</dbReference>
<protein>
    <submittedName>
        <fullName evidence="4">Uncharacterized protein</fullName>
    </submittedName>
</protein>
<dbReference type="EMBL" id="CCBP010000120">
    <property type="protein sequence ID" value="CDO73346.1"/>
    <property type="molecule type" value="Genomic_DNA"/>
</dbReference>
<dbReference type="Pfam" id="PF21666">
    <property type="entry name" value="DUF4246_N"/>
    <property type="match status" value="1"/>
</dbReference>
<dbReference type="OMA" id="ETHKINC"/>
<organism evidence="4 5">
    <name type="scientific">Pycnoporus cinnabarinus</name>
    <name type="common">Cinnabar-red polypore</name>
    <name type="synonym">Trametes cinnabarina</name>
    <dbReference type="NCBI Taxonomy" id="5643"/>
    <lineage>
        <taxon>Eukaryota</taxon>
        <taxon>Fungi</taxon>
        <taxon>Dikarya</taxon>
        <taxon>Basidiomycota</taxon>
        <taxon>Agaricomycotina</taxon>
        <taxon>Agaricomycetes</taxon>
        <taxon>Polyporales</taxon>
        <taxon>Polyporaceae</taxon>
        <taxon>Trametes</taxon>
    </lineage>
</organism>
<feature type="region of interest" description="Disordered" evidence="1">
    <location>
        <begin position="287"/>
        <end position="313"/>
    </location>
</feature>
<reference evidence="4" key="1">
    <citation type="submission" date="2014-01" db="EMBL/GenBank/DDBJ databases">
        <title>The genome of the white-rot fungus Pycnoporus cinnabarinus: a basidiomycete model with a versatile arsenal for lignocellulosic biomass breakdown.</title>
        <authorList>
            <person name="Levasseur A."/>
            <person name="Lomascolo A."/>
            <person name="Ruiz-Duenas F.J."/>
            <person name="Uzan E."/>
            <person name="Piumi F."/>
            <person name="Kues U."/>
            <person name="Ram A.F.J."/>
            <person name="Murat C."/>
            <person name="Haon M."/>
            <person name="Benoit I."/>
            <person name="Arfi Y."/>
            <person name="Chevret D."/>
            <person name="Drula E."/>
            <person name="Kwon M.J."/>
            <person name="Gouret P."/>
            <person name="Lesage-Meessen L."/>
            <person name="Lombard V."/>
            <person name="Mariette J."/>
            <person name="Noirot C."/>
            <person name="Park J."/>
            <person name="Patyshakuliyeva A."/>
            <person name="Wieneger R.A.B."/>
            <person name="Wosten H.A.B."/>
            <person name="Martin F."/>
            <person name="Coutinho P.M."/>
            <person name="de Vries R."/>
            <person name="Martinez A.T."/>
            <person name="Klopp C."/>
            <person name="Pontarotti P."/>
            <person name="Henrissat B."/>
            <person name="Record E."/>
        </authorList>
    </citation>
    <scope>NUCLEOTIDE SEQUENCE [LARGE SCALE GENOMIC DNA]</scope>
    <source>
        <strain evidence="4">BRFM137</strain>
    </source>
</reference>
<dbReference type="STRING" id="5643.A0A060SGQ3"/>
<dbReference type="InterPro" id="IPR049192">
    <property type="entry name" value="DUF4246_C"/>
</dbReference>
<dbReference type="InterPro" id="IPR049207">
    <property type="entry name" value="DUF4246_N"/>
</dbReference>
<dbReference type="PANTHER" id="PTHR33119:SF1">
    <property type="entry name" value="FE2OG DIOXYGENASE DOMAIN-CONTAINING PROTEIN"/>
    <property type="match status" value="1"/>
</dbReference>
<feature type="domain" description="DUF4246" evidence="3">
    <location>
        <begin position="9"/>
        <end position="62"/>
    </location>
</feature>
<keyword evidence="5" id="KW-1185">Reference proteome</keyword>
<evidence type="ECO:0000259" key="2">
    <source>
        <dbReference type="Pfam" id="PF14033"/>
    </source>
</evidence>